<dbReference type="GO" id="GO:0008972">
    <property type="term" value="F:phosphomethylpyrimidine kinase activity"/>
    <property type="evidence" value="ECO:0007669"/>
    <property type="project" value="InterPro"/>
</dbReference>
<dbReference type="GO" id="GO:0009228">
    <property type="term" value="P:thiamine biosynthetic process"/>
    <property type="evidence" value="ECO:0007669"/>
    <property type="project" value="InterPro"/>
</dbReference>
<dbReference type="PANTHER" id="PTHR20858">
    <property type="entry name" value="PHOSPHOMETHYLPYRIMIDINE KINASE"/>
    <property type="match status" value="1"/>
</dbReference>
<dbReference type="Gene3D" id="3.40.1190.20">
    <property type="match status" value="1"/>
</dbReference>
<evidence type="ECO:0000259" key="3">
    <source>
        <dbReference type="Pfam" id="PF08543"/>
    </source>
</evidence>
<evidence type="ECO:0000256" key="2">
    <source>
        <dbReference type="ARBA" id="ARBA00012135"/>
    </source>
</evidence>
<dbReference type="PANTHER" id="PTHR20858:SF17">
    <property type="entry name" value="HYDROXYMETHYLPYRIMIDINE_PHOSPHOMETHYLPYRIMIDINE KINASE THI20-RELATED"/>
    <property type="match status" value="1"/>
</dbReference>
<evidence type="ECO:0000313" key="4">
    <source>
        <dbReference type="EMBL" id="PPK95549.1"/>
    </source>
</evidence>
<evidence type="ECO:0000313" key="5">
    <source>
        <dbReference type="Proteomes" id="UP000239002"/>
    </source>
</evidence>
<protein>
    <recommendedName>
        <fullName evidence="2">hydroxymethylpyrimidine kinase</fullName>
        <ecNumber evidence="2">2.7.1.49</ecNumber>
    </recommendedName>
</protein>
<evidence type="ECO:0000256" key="1">
    <source>
        <dbReference type="ARBA" id="ARBA00004948"/>
    </source>
</evidence>
<keyword evidence="5" id="KW-1185">Reference proteome</keyword>
<dbReference type="InterPro" id="IPR029056">
    <property type="entry name" value="Ribokinase-like"/>
</dbReference>
<gene>
    <name evidence="4" type="ORF">LY01_01139</name>
</gene>
<dbReference type="OrthoDB" id="9810880at2"/>
<comment type="caution">
    <text evidence="4">The sequence shown here is derived from an EMBL/GenBank/DDBJ whole genome shotgun (WGS) entry which is preliminary data.</text>
</comment>
<dbReference type="RefSeq" id="WP_104515197.1">
    <property type="nucleotide sequence ID" value="NZ_PTJE01000002.1"/>
</dbReference>
<dbReference type="Proteomes" id="UP000239002">
    <property type="component" value="Unassembled WGS sequence"/>
</dbReference>
<dbReference type="GO" id="GO:0008902">
    <property type="term" value="F:hydroxymethylpyrimidine kinase activity"/>
    <property type="evidence" value="ECO:0007669"/>
    <property type="project" value="UniProtKB-EC"/>
</dbReference>
<keyword evidence="4" id="KW-0808">Transferase</keyword>
<dbReference type="InterPro" id="IPR004399">
    <property type="entry name" value="HMP/HMP-P_kinase_dom"/>
</dbReference>
<feature type="domain" description="Pyridoxamine kinase/Phosphomethylpyrimidine kinase" evidence="3">
    <location>
        <begin position="14"/>
        <end position="242"/>
    </location>
</feature>
<dbReference type="SUPFAM" id="SSF53613">
    <property type="entry name" value="Ribokinase-like"/>
    <property type="match status" value="1"/>
</dbReference>
<name>A0A2S6IMW4_9FLAO</name>
<comment type="pathway">
    <text evidence="1">Cofactor biosynthesis; thiamine diphosphate biosynthesis.</text>
</comment>
<sequence length="254" mass="28575">MNDKNYILTIAGLDPSSGAGITSDLKTFEAHNFYGLSVCTAVTVQNDVSFKKCIWIERDDILSQLETLLERFTITAVKIGVVKSWDVLLEVLTVLRAYNSSILIVLDPILKASAGFTFHDSQNLHVLEKVLEKCDFITPNYEEIQELFPDKSIEDTINFITQRTNIYLKGGHRMDKKGWDEVYYDIEEKLVLPPISTGVVFEKHGSGCVLSSALASYLSQGVSIEEACKNTKRYIEQFLTSNETLLGTHNYENS</sequence>
<keyword evidence="4" id="KW-0418">Kinase</keyword>
<accession>A0A2S6IMW4</accession>
<reference evidence="4 5" key="1">
    <citation type="submission" date="2018-02" db="EMBL/GenBank/DDBJ databases">
        <title>Genomic Encyclopedia of Archaeal and Bacterial Type Strains, Phase II (KMG-II): from individual species to whole genera.</title>
        <authorList>
            <person name="Goeker M."/>
        </authorList>
    </citation>
    <scope>NUCLEOTIDE SEQUENCE [LARGE SCALE GENOMIC DNA]</scope>
    <source>
        <strain evidence="4 5">DSM 16809</strain>
    </source>
</reference>
<dbReference type="EMBL" id="PTJE01000002">
    <property type="protein sequence ID" value="PPK95549.1"/>
    <property type="molecule type" value="Genomic_DNA"/>
</dbReference>
<dbReference type="GO" id="GO:0005829">
    <property type="term" value="C:cytosol"/>
    <property type="evidence" value="ECO:0007669"/>
    <property type="project" value="TreeGrafter"/>
</dbReference>
<dbReference type="AlphaFoldDB" id="A0A2S6IMW4"/>
<dbReference type="Pfam" id="PF08543">
    <property type="entry name" value="Phos_pyr_kin"/>
    <property type="match status" value="1"/>
</dbReference>
<organism evidence="4 5">
    <name type="scientific">Nonlabens xylanidelens</name>
    <dbReference type="NCBI Taxonomy" id="191564"/>
    <lineage>
        <taxon>Bacteria</taxon>
        <taxon>Pseudomonadati</taxon>
        <taxon>Bacteroidota</taxon>
        <taxon>Flavobacteriia</taxon>
        <taxon>Flavobacteriales</taxon>
        <taxon>Flavobacteriaceae</taxon>
        <taxon>Nonlabens</taxon>
    </lineage>
</organism>
<dbReference type="CDD" id="cd01169">
    <property type="entry name" value="HMPP_kinase"/>
    <property type="match status" value="1"/>
</dbReference>
<proteinExistence type="predicted"/>
<dbReference type="InterPro" id="IPR013749">
    <property type="entry name" value="PM/HMP-P_kinase-1"/>
</dbReference>
<dbReference type="EC" id="2.7.1.49" evidence="2"/>